<gene>
    <name evidence="3" type="ORF">SAMN04488026_101126</name>
</gene>
<organism evidence="3 4">
    <name type="scientific">Aliiruegeria lutimaris</name>
    <dbReference type="NCBI Taxonomy" id="571298"/>
    <lineage>
        <taxon>Bacteria</taxon>
        <taxon>Pseudomonadati</taxon>
        <taxon>Pseudomonadota</taxon>
        <taxon>Alphaproteobacteria</taxon>
        <taxon>Rhodobacterales</taxon>
        <taxon>Roseobacteraceae</taxon>
        <taxon>Aliiruegeria</taxon>
    </lineage>
</organism>
<keyword evidence="2" id="KW-0732">Signal</keyword>
<proteinExistence type="predicted"/>
<dbReference type="EMBL" id="FNEK01000011">
    <property type="protein sequence ID" value="SDJ05151.1"/>
    <property type="molecule type" value="Genomic_DNA"/>
</dbReference>
<name>A0A1G8QKJ3_9RHOB</name>
<feature type="transmembrane region" description="Helical" evidence="1">
    <location>
        <begin position="93"/>
        <end position="126"/>
    </location>
</feature>
<dbReference type="AlphaFoldDB" id="A0A1G8QKJ3"/>
<keyword evidence="1" id="KW-0812">Transmembrane</keyword>
<dbReference type="Proteomes" id="UP000199382">
    <property type="component" value="Unassembled WGS sequence"/>
</dbReference>
<feature type="transmembrane region" description="Helical" evidence="1">
    <location>
        <begin position="262"/>
        <end position="289"/>
    </location>
</feature>
<sequence>MRSALRNLVLPMLAALCVVLALNPTGPVNAPAERAAREAATASLGVYVALRSINAALSFAQEIEVGGSVGLSANAQPLKFLEPIDDTVERVAALVFGVSLVSATMSIGIGPVASIGFLVLAAGLGVQWLRGPLERHAGRAAGPVCRAGSACTFTGTMLALALPLSLALGNLLGEVVTDAKWQEANAKLQEVASYAQSLVGAEEAAALPETEEVDDPAGGWIGWLQESLSAAGEGLSGAVAQTDGYLEAAGYFMSNADDLLGASLTLVSIFLLRTLVLPLAFLAVGVALLRQSWRA</sequence>
<feature type="signal peptide" evidence="2">
    <location>
        <begin position="1"/>
        <end position="30"/>
    </location>
</feature>
<dbReference type="STRING" id="571298.SAMN04488026_101126"/>
<keyword evidence="4" id="KW-1185">Reference proteome</keyword>
<evidence type="ECO:0000313" key="3">
    <source>
        <dbReference type="EMBL" id="SDJ05151.1"/>
    </source>
</evidence>
<feature type="chain" id="PRO_5011689908" evidence="2">
    <location>
        <begin position="31"/>
        <end position="295"/>
    </location>
</feature>
<evidence type="ECO:0000256" key="1">
    <source>
        <dbReference type="SAM" id="Phobius"/>
    </source>
</evidence>
<evidence type="ECO:0000256" key="2">
    <source>
        <dbReference type="SAM" id="SignalP"/>
    </source>
</evidence>
<reference evidence="3 4" key="1">
    <citation type="submission" date="2016-10" db="EMBL/GenBank/DDBJ databases">
        <authorList>
            <person name="de Groot N.N."/>
        </authorList>
    </citation>
    <scope>NUCLEOTIDE SEQUENCE [LARGE SCALE GENOMIC DNA]</scope>
    <source>
        <strain evidence="3 4">DSM 25294</strain>
    </source>
</reference>
<keyword evidence="1" id="KW-1133">Transmembrane helix</keyword>
<protein>
    <submittedName>
        <fullName evidence="3">Uncharacterized protein</fullName>
    </submittedName>
</protein>
<evidence type="ECO:0000313" key="4">
    <source>
        <dbReference type="Proteomes" id="UP000199382"/>
    </source>
</evidence>
<accession>A0A1G8QKJ3</accession>
<keyword evidence="1" id="KW-0472">Membrane</keyword>
<feature type="transmembrane region" description="Helical" evidence="1">
    <location>
        <begin position="147"/>
        <end position="168"/>
    </location>
</feature>